<dbReference type="InterPro" id="IPR044880">
    <property type="entry name" value="NCX_ion-bd_dom_sf"/>
</dbReference>
<dbReference type="GO" id="GO:0005886">
    <property type="term" value="C:plasma membrane"/>
    <property type="evidence" value="ECO:0007669"/>
    <property type="project" value="TreeGrafter"/>
</dbReference>
<feature type="transmembrane region" description="Helical" evidence="5">
    <location>
        <begin position="142"/>
        <end position="162"/>
    </location>
</feature>
<dbReference type="AlphaFoldDB" id="A0A354YXG8"/>
<dbReference type="InterPro" id="IPR004837">
    <property type="entry name" value="NaCa_Exmemb"/>
</dbReference>
<evidence type="ECO:0000313" key="7">
    <source>
        <dbReference type="EMBL" id="HBK54050.1"/>
    </source>
</evidence>
<evidence type="ECO:0000256" key="5">
    <source>
        <dbReference type="SAM" id="Phobius"/>
    </source>
</evidence>
<evidence type="ECO:0000256" key="4">
    <source>
        <dbReference type="ARBA" id="ARBA00023136"/>
    </source>
</evidence>
<name>A0A354YXG8_9FIRM</name>
<evidence type="ECO:0000259" key="6">
    <source>
        <dbReference type="Pfam" id="PF01699"/>
    </source>
</evidence>
<keyword evidence="2 5" id="KW-0812">Transmembrane</keyword>
<dbReference type="Pfam" id="PF01699">
    <property type="entry name" value="Na_Ca_ex"/>
    <property type="match status" value="2"/>
</dbReference>
<evidence type="ECO:0000256" key="3">
    <source>
        <dbReference type="ARBA" id="ARBA00022989"/>
    </source>
</evidence>
<evidence type="ECO:0000256" key="1">
    <source>
        <dbReference type="ARBA" id="ARBA00004141"/>
    </source>
</evidence>
<keyword evidence="3 5" id="KW-1133">Transmembrane helix</keyword>
<dbReference type="PANTHER" id="PTHR10846">
    <property type="entry name" value="SODIUM/POTASSIUM/CALCIUM EXCHANGER"/>
    <property type="match status" value="1"/>
</dbReference>
<feature type="transmembrane region" description="Helical" evidence="5">
    <location>
        <begin position="188"/>
        <end position="210"/>
    </location>
</feature>
<evidence type="ECO:0000313" key="8">
    <source>
        <dbReference type="Proteomes" id="UP000263273"/>
    </source>
</evidence>
<dbReference type="EMBL" id="DNZF01000195">
    <property type="protein sequence ID" value="HBK54050.1"/>
    <property type="molecule type" value="Genomic_DNA"/>
</dbReference>
<reference evidence="7 8" key="1">
    <citation type="journal article" date="2018" name="Nat. Biotechnol.">
        <title>A standardized bacterial taxonomy based on genome phylogeny substantially revises the tree of life.</title>
        <authorList>
            <person name="Parks D.H."/>
            <person name="Chuvochina M."/>
            <person name="Waite D.W."/>
            <person name="Rinke C."/>
            <person name="Skarshewski A."/>
            <person name="Chaumeil P.A."/>
            <person name="Hugenholtz P."/>
        </authorList>
    </citation>
    <scope>NUCLEOTIDE SEQUENCE [LARGE SCALE GENOMIC DNA]</scope>
    <source>
        <strain evidence="7">UBA10948</strain>
    </source>
</reference>
<proteinExistence type="predicted"/>
<accession>A0A354YXG8</accession>
<feature type="transmembrane region" description="Helical" evidence="5">
    <location>
        <begin position="283"/>
        <end position="303"/>
    </location>
</feature>
<dbReference type="GO" id="GO:0006874">
    <property type="term" value="P:intracellular calcium ion homeostasis"/>
    <property type="evidence" value="ECO:0007669"/>
    <property type="project" value="TreeGrafter"/>
</dbReference>
<evidence type="ECO:0000256" key="2">
    <source>
        <dbReference type="ARBA" id="ARBA00022692"/>
    </source>
</evidence>
<feature type="transmembrane region" description="Helical" evidence="5">
    <location>
        <begin position="216"/>
        <end position="235"/>
    </location>
</feature>
<dbReference type="STRING" id="378794.GCA_001570625_02027"/>
<dbReference type="PANTHER" id="PTHR10846:SF8">
    <property type="entry name" value="INNER MEMBRANE PROTEIN YRBG"/>
    <property type="match status" value="1"/>
</dbReference>
<dbReference type="GO" id="GO:0005262">
    <property type="term" value="F:calcium channel activity"/>
    <property type="evidence" value="ECO:0007669"/>
    <property type="project" value="TreeGrafter"/>
</dbReference>
<dbReference type="InterPro" id="IPR004481">
    <property type="entry name" value="K/Na/Ca-exchanger"/>
</dbReference>
<keyword evidence="4 5" id="KW-0472">Membrane</keyword>
<gene>
    <name evidence="7" type="ORF">DDZ44_08955</name>
</gene>
<feature type="domain" description="Sodium/calcium exchanger membrane region" evidence="6">
    <location>
        <begin position="192"/>
        <end position="330"/>
    </location>
</feature>
<sequence>MSSIGILILSLGIILLGAEVFVNGVEWLGEKLNLSEGAVGSVLAAVGTALPETLIPVIAIVFGHGKEGHDIGIGAILGAPLMLSTLAMFVTGLAVVFFSRRRIKGSKVQADYSSMTRDLSFFIIVFAAAIITGTMPPALRHWQLIIAGFMVLSYFLYVYVMISEERDLDSSYELPSCYFARKEKSPRLSLVIGQVLFALLLIIIGADMFVGAVKEVAVMYLVPAFVLALIITPIATELPEKFNSVIWISREKDSLALGNITGAMVFQSSLIPALGIFLTDWQLSGGAFLSALLALAAAGILYIELLRKKHITAGTLLLMGVFYGIFLVGVFEGIIR</sequence>
<feature type="transmembrane region" description="Helical" evidence="5">
    <location>
        <begin position="256"/>
        <end position="277"/>
    </location>
</feature>
<feature type="transmembrane region" description="Helical" evidence="5">
    <location>
        <begin position="6"/>
        <end position="25"/>
    </location>
</feature>
<feature type="transmembrane region" description="Helical" evidence="5">
    <location>
        <begin position="315"/>
        <end position="335"/>
    </location>
</feature>
<feature type="transmembrane region" description="Helical" evidence="5">
    <location>
        <begin position="71"/>
        <end position="98"/>
    </location>
</feature>
<dbReference type="Proteomes" id="UP000263273">
    <property type="component" value="Unassembled WGS sequence"/>
</dbReference>
<dbReference type="GO" id="GO:0008273">
    <property type="term" value="F:calcium, potassium:sodium antiporter activity"/>
    <property type="evidence" value="ECO:0007669"/>
    <property type="project" value="TreeGrafter"/>
</dbReference>
<feature type="transmembrane region" description="Helical" evidence="5">
    <location>
        <begin position="37"/>
        <end position="65"/>
    </location>
</feature>
<feature type="domain" description="Sodium/calcium exchanger membrane region" evidence="6">
    <location>
        <begin position="3"/>
        <end position="162"/>
    </location>
</feature>
<organism evidence="7 8">
    <name type="scientific">Syntrophomonas wolfei</name>
    <dbReference type="NCBI Taxonomy" id="863"/>
    <lineage>
        <taxon>Bacteria</taxon>
        <taxon>Bacillati</taxon>
        <taxon>Bacillota</taxon>
        <taxon>Clostridia</taxon>
        <taxon>Eubacteriales</taxon>
        <taxon>Syntrophomonadaceae</taxon>
        <taxon>Syntrophomonas</taxon>
    </lineage>
</organism>
<protein>
    <recommendedName>
        <fullName evidence="6">Sodium/calcium exchanger membrane region domain-containing protein</fullName>
    </recommendedName>
</protein>
<feature type="transmembrane region" description="Helical" evidence="5">
    <location>
        <begin position="119"/>
        <end position="136"/>
    </location>
</feature>
<dbReference type="Gene3D" id="1.20.1420.30">
    <property type="entry name" value="NCX, central ion-binding region"/>
    <property type="match status" value="1"/>
</dbReference>
<comment type="subcellular location">
    <subcellularLocation>
        <location evidence="1">Membrane</location>
        <topology evidence="1">Multi-pass membrane protein</topology>
    </subcellularLocation>
</comment>
<comment type="caution">
    <text evidence="7">The sequence shown here is derived from an EMBL/GenBank/DDBJ whole genome shotgun (WGS) entry which is preliminary data.</text>
</comment>